<protein>
    <recommendedName>
        <fullName evidence="4">DUF4468 domain-containing protein</fullName>
    </recommendedName>
</protein>
<dbReference type="EMBL" id="FQWF01000009">
    <property type="protein sequence ID" value="SHG73600.1"/>
    <property type="molecule type" value="Genomic_DNA"/>
</dbReference>
<dbReference type="OrthoDB" id="1355942at2"/>
<feature type="signal peptide" evidence="1">
    <location>
        <begin position="1"/>
        <end position="19"/>
    </location>
</feature>
<proteinExistence type="predicted"/>
<evidence type="ECO:0000313" key="2">
    <source>
        <dbReference type="EMBL" id="SHG73600.1"/>
    </source>
</evidence>
<keyword evidence="1" id="KW-0732">Signal</keyword>
<gene>
    <name evidence="2" type="ORF">SAMN05444372_10988</name>
</gene>
<evidence type="ECO:0000313" key="3">
    <source>
        <dbReference type="Proteomes" id="UP000184020"/>
    </source>
</evidence>
<accession>A0A1M5M8L5</accession>
<dbReference type="RefSeq" id="WP_073020151.1">
    <property type="nucleotide sequence ID" value="NZ_FQWF01000009.1"/>
</dbReference>
<dbReference type="STRING" id="229205.SAMN05444372_10988"/>
<sequence length="161" mass="18530">MKKTLIALLLILITNNSFAQNKNFIIVDGLINWSSIYEDSTNISKLKNNPRLEFKTDSTGIIKRTNFNDKKLRELIGEFRIETKKSKYRVTVMNFRFFAEPIGLYGGGVSMQTISEYSIEQSLIKKNGAIRETAFGYNLTETLNPHLVELFTIKLQPISEW</sequence>
<dbReference type="Proteomes" id="UP000184020">
    <property type="component" value="Unassembled WGS sequence"/>
</dbReference>
<dbReference type="AlphaFoldDB" id="A0A1M5M8L5"/>
<feature type="chain" id="PRO_5013291029" description="DUF4468 domain-containing protein" evidence="1">
    <location>
        <begin position="20"/>
        <end position="161"/>
    </location>
</feature>
<evidence type="ECO:0008006" key="4">
    <source>
        <dbReference type="Google" id="ProtNLM"/>
    </source>
</evidence>
<name>A0A1M5M8L5_9FLAO</name>
<keyword evidence="3" id="KW-1185">Reference proteome</keyword>
<evidence type="ECO:0000256" key="1">
    <source>
        <dbReference type="SAM" id="SignalP"/>
    </source>
</evidence>
<organism evidence="2 3">
    <name type="scientific">Flavobacterium micromati</name>
    <dbReference type="NCBI Taxonomy" id="229205"/>
    <lineage>
        <taxon>Bacteria</taxon>
        <taxon>Pseudomonadati</taxon>
        <taxon>Bacteroidota</taxon>
        <taxon>Flavobacteriia</taxon>
        <taxon>Flavobacteriales</taxon>
        <taxon>Flavobacteriaceae</taxon>
        <taxon>Flavobacterium</taxon>
    </lineage>
</organism>
<reference evidence="3" key="1">
    <citation type="submission" date="2016-11" db="EMBL/GenBank/DDBJ databases">
        <authorList>
            <person name="Varghese N."/>
            <person name="Submissions S."/>
        </authorList>
    </citation>
    <scope>NUCLEOTIDE SEQUENCE [LARGE SCALE GENOMIC DNA]</scope>
    <source>
        <strain evidence="3">DSM 17659</strain>
    </source>
</reference>